<evidence type="ECO:0000313" key="1">
    <source>
        <dbReference type="EMBL" id="GAA3776970.1"/>
    </source>
</evidence>
<keyword evidence="2" id="KW-1185">Reference proteome</keyword>
<sequence>MRTIKIYCKECKSEITSELTEISESMLFWDENDQNIIQKGKFSFLKNQESNNKRIIVALDVYNLKNHSDINRFAGCCGSDGGNGLNKLCLNGHEVATEVSDCWTAHYVEFDCNKIIIEEKIDNDTYKEFKI</sequence>
<gene>
    <name evidence="1" type="ORF">GCM10022423_35380</name>
</gene>
<organism evidence="1 2">
    <name type="scientific">Flavobacterium ginsengiterrae</name>
    <dbReference type="NCBI Taxonomy" id="871695"/>
    <lineage>
        <taxon>Bacteria</taxon>
        <taxon>Pseudomonadati</taxon>
        <taxon>Bacteroidota</taxon>
        <taxon>Flavobacteriia</taxon>
        <taxon>Flavobacteriales</taxon>
        <taxon>Flavobacteriaceae</taxon>
        <taxon>Flavobacterium</taxon>
    </lineage>
</organism>
<dbReference type="RefSeq" id="WP_345145942.1">
    <property type="nucleotide sequence ID" value="NZ_BAABDU010000006.1"/>
</dbReference>
<evidence type="ECO:0000313" key="2">
    <source>
        <dbReference type="Proteomes" id="UP001500748"/>
    </source>
</evidence>
<protein>
    <submittedName>
        <fullName evidence="1">Uncharacterized protein</fullName>
    </submittedName>
</protein>
<reference evidence="2" key="1">
    <citation type="journal article" date="2019" name="Int. J. Syst. Evol. Microbiol.">
        <title>The Global Catalogue of Microorganisms (GCM) 10K type strain sequencing project: providing services to taxonomists for standard genome sequencing and annotation.</title>
        <authorList>
            <consortium name="The Broad Institute Genomics Platform"/>
            <consortium name="The Broad Institute Genome Sequencing Center for Infectious Disease"/>
            <person name="Wu L."/>
            <person name="Ma J."/>
        </authorList>
    </citation>
    <scope>NUCLEOTIDE SEQUENCE [LARGE SCALE GENOMIC DNA]</scope>
    <source>
        <strain evidence="2">JCM 17337</strain>
    </source>
</reference>
<comment type="caution">
    <text evidence="1">The sequence shown here is derived from an EMBL/GenBank/DDBJ whole genome shotgun (WGS) entry which is preliminary data.</text>
</comment>
<accession>A0ABP7GZA3</accession>
<dbReference type="EMBL" id="BAABDU010000006">
    <property type="protein sequence ID" value="GAA3776970.1"/>
    <property type="molecule type" value="Genomic_DNA"/>
</dbReference>
<name>A0ABP7GZA3_9FLAO</name>
<proteinExistence type="predicted"/>
<dbReference type="Proteomes" id="UP001500748">
    <property type="component" value="Unassembled WGS sequence"/>
</dbReference>